<proteinExistence type="predicted"/>
<keyword evidence="1" id="KW-0472">Membrane</keyword>
<keyword evidence="1" id="KW-1133">Transmembrane helix</keyword>
<feature type="transmembrane region" description="Helical" evidence="1">
    <location>
        <begin position="425"/>
        <end position="442"/>
    </location>
</feature>
<reference evidence="3" key="1">
    <citation type="submission" date="2020-07" db="EMBL/GenBank/DDBJ databases">
        <title>Huge and variable diversity of episymbiotic CPR bacteria and DPANN archaea in groundwater ecosystems.</title>
        <authorList>
            <person name="He C.Y."/>
            <person name="Keren R."/>
            <person name="Whittaker M."/>
            <person name="Farag I.F."/>
            <person name="Doudna J."/>
            <person name="Cate J.H.D."/>
            <person name="Banfield J.F."/>
        </authorList>
    </citation>
    <scope>NUCLEOTIDE SEQUENCE</scope>
    <source>
        <strain evidence="3">NC_groundwater_1818_Pr3_B-0.1um_66_35</strain>
    </source>
</reference>
<feature type="transmembrane region" description="Helical" evidence="1">
    <location>
        <begin position="132"/>
        <end position="149"/>
    </location>
</feature>
<name>A0A933S5L0_RHOPL</name>
<comment type="caution">
    <text evidence="3">The sequence shown here is derived from an EMBL/GenBank/DDBJ whole genome shotgun (WGS) entry which is preliminary data.</text>
</comment>
<evidence type="ECO:0000313" key="4">
    <source>
        <dbReference type="Proteomes" id="UP000782519"/>
    </source>
</evidence>
<evidence type="ECO:0000313" key="3">
    <source>
        <dbReference type="EMBL" id="MBI5132468.1"/>
    </source>
</evidence>
<evidence type="ECO:0000256" key="1">
    <source>
        <dbReference type="SAM" id="Phobius"/>
    </source>
</evidence>
<feature type="transmembrane region" description="Helical" evidence="1">
    <location>
        <begin position="108"/>
        <end position="126"/>
    </location>
</feature>
<protein>
    <submittedName>
        <fullName evidence="3">Glycosyltransferase family 39 protein</fullName>
    </submittedName>
</protein>
<keyword evidence="1" id="KW-0812">Transmembrane</keyword>
<feature type="transmembrane region" description="Helical" evidence="1">
    <location>
        <begin position="454"/>
        <end position="473"/>
    </location>
</feature>
<feature type="transmembrane region" description="Helical" evidence="1">
    <location>
        <begin position="41"/>
        <end position="60"/>
    </location>
</feature>
<dbReference type="Proteomes" id="UP000782519">
    <property type="component" value="Unassembled WGS sequence"/>
</dbReference>
<feature type="transmembrane region" description="Helical" evidence="1">
    <location>
        <begin position="161"/>
        <end position="180"/>
    </location>
</feature>
<feature type="transmembrane region" description="Helical" evidence="1">
    <location>
        <begin position="216"/>
        <end position="243"/>
    </location>
</feature>
<feature type="transmembrane region" description="Helical" evidence="1">
    <location>
        <begin position="479"/>
        <end position="498"/>
    </location>
</feature>
<organism evidence="3 4">
    <name type="scientific">Rhodopseudomonas palustris</name>
    <dbReference type="NCBI Taxonomy" id="1076"/>
    <lineage>
        <taxon>Bacteria</taxon>
        <taxon>Pseudomonadati</taxon>
        <taxon>Pseudomonadota</taxon>
        <taxon>Alphaproteobacteria</taxon>
        <taxon>Hyphomicrobiales</taxon>
        <taxon>Nitrobacteraceae</taxon>
        <taxon>Rhodopseudomonas</taxon>
    </lineage>
</organism>
<feature type="transmembrane region" description="Helical" evidence="1">
    <location>
        <begin position="341"/>
        <end position="360"/>
    </location>
</feature>
<dbReference type="EMBL" id="JACRJB010000067">
    <property type="protein sequence ID" value="MBI5132468.1"/>
    <property type="molecule type" value="Genomic_DNA"/>
</dbReference>
<feature type="transmembrane region" description="Helical" evidence="1">
    <location>
        <begin position="263"/>
        <end position="291"/>
    </location>
</feature>
<gene>
    <name evidence="3" type="ORF">HZA66_23765</name>
</gene>
<dbReference type="InterPro" id="IPR038731">
    <property type="entry name" value="RgtA/B/C-like"/>
</dbReference>
<feature type="transmembrane region" description="Helical" evidence="1">
    <location>
        <begin position="401"/>
        <end position="419"/>
    </location>
</feature>
<sequence>MVDAEQQGRQINDRLRAEADVRTAPHPAAGQAAPRHDWRELLALAVVLVAASAIAGVMFTDYYRAPNLLWRGFYHDRNSHFSFGLDLALAVRHLDPVWFFSELEKAKVWPPFHGLVLSAVLLVGGIDYRLGIVPSLIGWVATIAFVWLITRRLFGNRLEGMFAAAIAVILTASSPAFRLISADVMLEGLGAGLSAAALWAYLRAFAMPDSAARWRLLAAILTILFFHKGNYWGLLIAAIAVAFASEHWRATVEAARAVGRIKVGPAIIGIVRQPLLILAAVIAALVAYIYARGPTALELFGKSVSLYPPENLTTAAYAMVFLWWSLLWWRNKAAIDAWLGLPGRALLYWHITPIAISFLLPHRLSRFLWFVGPANNPNLDTGLWQGVQFYWQVFAEGFHTLPWLAVPALVLAVIGAFRLPRLAPGARVVFLFALVAAIGVVIHPQHQGRFMTTWVFAVWICSGIGAGLILGALRGLISPWVRGIVAAAAALSLIFLNIGHPLSEAVYATAIHPKDGPTDLNLIRPYLAELDGAREVTVFTTFGNSKLFAWVIREHCRCHRIVDDPFIDNLATRDDVRQLMAQRVAQSTADVIVTIDSPSTRHELPSVGWVYPKMAGILDAMNEQTRYARGASYDLPDEQATATIWRRH</sequence>
<feature type="domain" description="Glycosyltransferase RgtA/B/C/D-like" evidence="2">
    <location>
        <begin position="110"/>
        <end position="252"/>
    </location>
</feature>
<feature type="transmembrane region" description="Helical" evidence="1">
    <location>
        <begin position="186"/>
        <end position="204"/>
    </location>
</feature>
<dbReference type="Pfam" id="PF13231">
    <property type="entry name" value="PMT_2"/>
    <property type="match status" value="1"/>
</dbReference>
<evidence type="ECO:0000259" key="2">
    <source>
        <dbReference type="Pfam" id="PF13231"/>
    </source>
</evidence>
<accession>A0A933S5L0</accession>
<dbReference type="AlphaFoldDB" id="A0A933S5L0"/>
<feature type="transmembrane region" description="Helical" evidence="1">
    <location>
        <begin position="312"/>
        <end position="329"/>
    </location>
</feature>